<protein>
    <submittedName>
        <fullName evidence="2">Reactive oxygen species modulator 1</fullName>
    </submittedName>
</protein>
<dbReference type="HOGENOM" id="CLU_1753366_0_0_1"/>
<keyword evidence="3" id="KW-1185">Reference proteome</keyword>
<dbReference type="SMART" id="SM01378">
    <property type="entry name" value="Romo1"/>
    <property type="match status" value="1"/>
</dbReference>
<dbReference type="Pfam" id="PF10247">
    <property type="entry name" value="Romo1"/>
    <property type="match status" value="1"/>
</dbReference>
<dbReference type="InterPro" id="IPR018450">
    <property type="entry name" value="Romo1/Mgr2"/>
</dbReference>
<accession>I7MFJ4</accession>
<dbReference type="KEGG" id="tet:TTHERM_00760530"/>
<feature type="transmembrane region" description="Helical" evidence="1">
    <location>
        <begin position="83"/>
        <end position="106"/>
    </location>
</feature>
<evidence type="ECO:0000256" key="1">
    <source>
        <dbReference type="SAM" id="Phobius"/>
    </source>
</evidence>
<dbReference type="RefSeq" id="XP_001031669.1">
    <property type="nucleotide sequence ID" value="XM_001031669.3"/>
</dbReference>
<name>I7MFJ4_TETTS</name>
<dbReference type="GeneID" id="7839868"/>
<reference evidence="3" key="1">
    <citation type="journal article" date="2006" name="PLoS Biol.">
        <title>Macronuclear genome sequence of the ciliate Tetrahymena thermophila, a model eukaryote.</title>
        <authorList>
            <person name="Eisen J.A."/>
            <person name="Coyne R.S."/>
            <person name="Wu M."/>
            <person name="Wu D."/>
            <person name="Thiagarajan M."/>
            <person name="Wortman J.R."/>
            <person name="Badger J.H."/>
            <person name="Ren Q."/>
            <person name="Amedeo P."/>
            <person name="Jones K.M."/>
            <person name="Tallon L.J."/>
            <person name="Delcher A.L."/>
            <person name="Salzberg S.L."/>
            <person name="Silva J.C."/>
            <person name="Haas B.J."/>
            <person name="Majoros W.H."/>
            <person name="Farzad M."/>
            <person name="Carlton J.M."/>
            <person name="Smith R.K. Jr."/>
            <person name="Garg J."/>
            <person name="Pearlman R.E."/>
            <person name="Karrer K.M."/>
            <person name="Sun L."/>
            <person name="Manning G."/>
            <person name="Elde N.C."/>
            <person name="Turkewitz A.P."/>
            <person name="Asai D.J."/>
            <person name="Wilkes D.E."/>
            <person name="Wang Y."/>
            <person name="Cai H."/>
            <person name="Collins K."/>
            <person name="Stewart B.A."/>
            <person name="Lee S.R."/>
            <person name="Wilamowska K."/>
            <person name="Weinberg Z."/>
            <person name="Ruzzo W.L."/>
            <person name="Wloga D."/>
            <person name="Gaertig J."/>
            <person name="Frankel J."/>
            <person name="Tsao C.-C."/>
            <person name="Gorovsky M.A."/>
            <person name="Keeling P.J."/>
            <person name="Waller R.F."/>
            <person name="Patron N.J."/>
            <person name="Cherry J.M."/>
            <person name="Stover N.A."/>
            <person name="Krieger C.J."/>
            <person name="del Toro C."/>
            <person name="Ryder H.F."/>
            <person name="Williamson S.C."/>
            <person name="Barbeau R.A."/>
            <person name="Hamilton E.P."/>
            <person name="Orias E."/>
        </authorList>
    </citation>
    <scope>NUCLEOTIDE SEQUENCE [LARGE SCALE GENOMIC DNA]</scope>
    <source>
        <strain evidence="3">SB210</strain>
    </source>
</reference>
<dbReference type="Proteomes" id="UP000009168">
    <property type="component" value="Unassembled WGS sequence"/>
</dbReference>
<dbReference type="TCDB" id="1.A.111.1.7">
    <property type="family name" value="the reactive oxygen species modulator 1 (romo1) family"/>
</dbReference>
<keyword evidence="1" id="KW-1133">Transmembrane helix</keyword>
<sequence>MSFDKKNSDKQVDLYAYLEEDNTNVLETPKKVSSREKKLKILQNQLGMLQSQAQNGFLMGCAVGGMMGAIIGTWAAIKTRKLIVLPLSIVSSGGFFGFMMMCGSIIRTDTENIYSNNKSQYLQNNTVLDRSINKAFWEIKYAAKQDQQN</sequence>
<gene>
    <name evidence="2" type="ORF">TTHERM_00760530</name>
</gene>
<keyword evidence="1" id="KW-0472">Membrane</keyword>
<dbReference type="eggNOG" id="ENOG502SCFE">
    <property type="taxonomic scope" value="Eukaryota"/>
</dbReference>
<dbReference type="EMBL" id="GG662440">
    <property type="protein sequence ID" value="EAR84006.1"/>
    <property type="molecule type" value="Genomic_DNA"/>
</dbReference>
<organism evidence="2 3">
    <name type="scientific">Tetrahymena thermophila (strain SB210)</name>
    <dbReference type="NCBI Taxonomy" id="312017"/>
    <lineage>
        <taxon>Eukaryota</taxon>
        <taxon>Sar</taxon>
        <taxon>Alveolata</taxon>
        <taxon>Ciliophora</taxon>
        <taxon>Intramacronucleata</taxon>
        <taxon>Oligohymenophorea</taxon>
        <taxon>Hymenostomatida</taxon>
        <taxon>Tetrahymenina</taxon>
        <taxon>Tetrahymenidae</taxon>
        <taxon>Tetrahymena</taxon>
    </lineage>
</organism>
<feature type="transmembrane region" description="Helical" evidence="1">
    <location>
        <begin position="57"/>
        <end position="77"/>
    </location>
</feature>
<dbReference type="InParanoid" id="I7MFJ4"/>
<evidence type="ECO:0000313" key="3">
    <source>
        <dbReference type="Proteomes" id="UP000009168"/>
    </source>
</evidence>
<evidence type="ECO:0000313" key="2">
    <source>
        <dbReference type="EMBL" id="EAR84006.1"/>
    </source>
</evidence>
<dbReference type="AlphaFoldDB" id="I7MFJ4"/>
<proteinExistence type="predicted"/>
<dbReference type="OMA" id="HFRLNDQ"/>
<dbReference type="OrthoDB" id="10569740at2759"/>
<keyword evidence="1" id="KW-0812">Transmembrane</keyword>